<dbReference type="OrthoDB" id="2733322at2"/>
<protein>
    <recommendedName>
        <fullName evidence="4">HTH marR-type domain-containing protein</fullName>
    </recommendedName>
</protein>
<dbReference type="SUPFAM" id="SSF46785">
    <property type="entry name" value="Winged helix' DNA-binding domain"/>
    <property type="match status" value="1"/>
</dbReference>
<sequence length="161" mass="17758">MPVSPQDRFIETLGLISQTEGSPRISGQILGCLVLANEPLSLTEIAERLDVSKASVSTNVRLLEIRGMARREAMRGSRQDHWAVVENPHQQVLATLADRFRRNADTVKSIAADFPEDDSGEGARVAGFAEFYLRSADFLDSWAQTLATTDQHEKETPPHVG</sequence>
<dbReference type="EMBL" id="AQQX01000002">
    <property type="protein sequence ID" value="KGM49312.1"/>
    <property type="molecule type" value="Genomic_DNA"/>
</dbReference>
<dbReference type="InterPro" id="IPR052362">
    <property type="entry name" value="HTH-GbsR_regulator"/>
</dbReference>
<dbReference type="InterPro" id="IPR036388">
    <property type="entry name" value="WH-like_DNA-bd_sf"/>
</dbReference>
<dbReference type="RefSeq" id="WP_043745900.1">
    <property type="nucleotide sequence ID" value="NZ_AQQX01000002.1"/>
</dbReference>
<evidence type="ECO:0000256" key="2">
    <source>
        <dbReference type="ARBA" id="ARBA00023125"/>
    </source>
</evidence>
<dbReference type="Gene3D" id="1.10.10.10">
    <property type="entry name" value="Winged helix-like DNA-binding domain superfamily/Winged helix DNA-binding domain"/>
    <property type="match status" value="1"/>
</dbReference>
<dbReference type="AlphaFoldDB" id="A0A0A0EJJ2"/>
<dbReference type="GO" id="GO:0003677">
    <property type="term" value="F:DNA binding"/>
    <property type="evidence" value="ECO:0007669"/>
    <property type="project" value="UniProtKB-KW"/>
</dbReference>
<comment type="caution">
    <text evidence="5">The sequence shown here is derived from an EMBL/GenBank/DDBJ whole genome shotgun (WGS) entry which is preliminary data.</text>
</comment>
<keyword evidence="2" id="KW-0238">DNA-binding</keyword>
<accession>A0A0A0EJJ2</accession>
<dbReference type="eggNOG" id="COG1510">
    <property type="taxonomic scope" value="Bacteria"/>
</dbReference>
<keyword evidence="1" id="KW-0805">Transcription regulation</keyword>
<organism evidence="5 6">
    <name type="scientific">Pseudooceanicola atlanticus</name>
    <dbReference type="NCBI Taxonomy" id="1461694"/>
    <lineage>
        <taxon>Bacteria</taxon>
        <taxon>Pseudomonadati</taxon>
        <taxon>Pseudomonadota</taxon>
        <taxon>Alphaproteobacteria</taxon>
        <taxon>Rhodobacterales</taxon>
        <taxon>Paracoccaceae</taxon>
        <taxon>Pseudooceanicola</taxon>
    </lineage>
</organism>
<dbReference type="Proteomes" id="UP000030004">
    <property type="component" value="Unassembled WGS sequence"/>
</dbReference>
<evidence type="ECO:0000313" key="6">
    <source>
        <dbReference type="Proteomes" id="UP000030004"/>
    </source>
</evidence>
<keyword evidence="3" id="KW-0804">Transcription</keyword>
<keyword evidence="6" id="KW-1185">Reference proteome</keyword>
<gene>
    <name evidence="5" type="ORF">ATO9_04580</name>
</gene>
<feature type="domain" description="HTH marR-type" evidence="4">
    <location>
        <begin position="34"/>
        <end position="73"/>
    </location>
</feature>
<evidence type="ECO:0000313" key="5">
    <source>
        <dbReference type="EMBL" id="KGM49312.1"/>
    </source>
</evidence>
<reference evidence="5 6" key="1">
    <citation type="journal article" date="2015" name="Antonie Van Leeuwenhoek">
        <title>Pseudooceanicola atlanticus gen. nov. sp. nov., isolated from surface seawater of the Atlantic Ocean and reclassification of Oceanicola batsensis, Oceanicola marinus, Oceanicola nitratireducens, Oceanicola nanhaiensis, Oceanicola antarcticus and Oceanicola flagellatus, as Pseudooceanicola batsensis comb. nov., Pseudooceanicola marinus comb. nov., Pseudooceanicola nitratireducens comb. nov., Pseudooceanicola nanhaiensis comb. nov., Pseudooceanicola antarcticus comb. nov., and Pseudooceanicola flagellatus comb. nov.</title>
        <authorList>
            <person name="Lai Q."/>
            <person name="Li G."/>
            <person name="Liu X."/>
            <person name="Du Y."/>
            <person name="Sun F."/>
            <person name="Shao Z."/>
        </authorList>
    </citation>
    <scope>NUCLEOTIDE SEQUENCE [LARGE SCALE GENOMIC DNA]</scope>
    <source>
        <strain evidence="5 6">22II-s11g</strain>
    </source>
</reference>
<dbReference type="Pfam" id="PF12802">
    <property type="entry name" value="MarR_2"/>
    <property type="match status" value="1"/>
</dbReference>
<evidence type="ECO:0000256" key="1">
    <source>
        <dbReference type="ARBA" id="ARBA00023015"/>
    </source>
</evidence>
<dbReference type="GO" id="GO:0003700">
    <property type="term" value="F:DNA-binding transcription factor activity"/>
    <property type="evidence" value="ECO:0007669"/>
    <property type="project" value="InterPro"/>
</dbReference>
<dbReference type="PANTHER" id="PTHR38465:SF1">
    <property type="entry name" value="HTH-TYPE TRANSCRIPTIONAL REGULATOR MJ1563-RELATED"/>
    <property type="match status" value="1"/>
</dbReference>
<evidence type="ECO:0000259" key="4">
    <source>
        <dbReference type="Pfam" id="PF12802"/>
    </source>
</evidence>
<dbReference type="InterPro" id="IPR000835">
    <property type="entry name" value="HTH_MarR-typ"/>
</dbReference>
<dbReference type="PANTHER" id="PTHR38465">
    <property type="entry name" value="HTH-TYPE TRANSCRIPTIONAL REGULATOR MJ1563-RELATED"/>
    <property type="match status" value="1"/>
</dbReference>
<proteinExistence type="predicted"/>
<evidence type="ECO:0000256" key="3">
    <source>
        <dbReference type="ARBA" id="ARBA00023163"/>
    </source>
</evidence>
<dbReference type="InterPro" id="IPR036390">
    <property type="entry name" value="WH_DNA-bd_sf"/>
</dbReference>
<name>A0A0A0EJJ2_9RHOB</name>